<feature type="transmembrane region" description="Helical" evidence="1">
    <location>
        <begin position="59"/>
        <end position="79"/>
    </location>
</feature>
<accession>A0A9D1DM65</accession>
<evidence type="ECO:0000256" key="1">
    <source>
        <dbReference type="SAM" id="Phobius"/>
    </source>
</evidence>
<keyword evidence="1" id="KW-1133">Transmembrane helix</keyword>
<proteinExistence type="predicted"/>
<sequence>MNLELLLAALLTLAVETAFLALTYRRDAAFLALCAAANAATNLTLNLILVLLPGGAAAWAVYPLEASVVAAEYAVYAYACGRSKKLFWLTLAANVLSYCLGLILFGHV</sequence>
<feature type="transmembrane region" description="Helical" evidence="1">
    <location>
        <begin position="30"/>
        <end position="52"/>
    </location>
</feature>
<organism evidence="2 3">
    <name type="scientific">Candidatus Scatomorpha intestinigallinarum</name>
    <dbReference type="NCBI Taxonomy" id="2840923"/>
    <lineage>
        <taxon>Bacteria</taxon>
        <taxon>Bacillati</taxon>
        <taxon>Bacillota</taxon>
        <taxon>Clostridia</taxon>
        <taxon>Eubacteriales</taxon>
        <taxon>Candidatus Scatomorpha</taxon>
    </lineage>
</organism>
<feature type="transmembrane region" description="Helical" evidence="1">
    <location>
        <begin position="85"/>
        <end position="105"/>
    </location>
</feature>
<evidence type="ECO:0000313" key="3">
    <source>
        <dbReference type="Proteomes" id="UP000824238"/>
    </source>
</evidence>
<keyword evidence="1" id="KW-0472">Membrane</keyword>
<protein>
    <submittedName>
        <fullName evidence="2">Uncharacterized protein</fullName>
    </submittedName>
</protein>
<dbReference type="EMBL" id="DVHH01000164">
    <property type="protein sequence ID" value="HIR55294.1"/>
    <property type="molecule type" value="Genomic_DNA"/>
</dbReference>
<keyword evidence="1" id="KW-0812">Transmembrane</keyword>
<evidence type="ECO:0000313" key="2">
    <source>
        <dbReference type="EMBL" id="HIR55294.1"/>
    </source>
</evidence>
<dbReference type="Proteomes" id="UP000824238">
    <property type="component" value="Unassembled WGS sequence"/>
</dbReference>
<comment type="caution">
    <text evidence="2">The sequence shown here is derived from an EMBL/GenBank/DDBJ whole genome shotgun (WGS) entry which is preliminary data.</text>
</comment>
<reference evidence="2" key="1">
    <citation type="submission" date="2020-10" db="EMBL/GenBank/DDBJ databases">
        <authorList>
            <person name="Gilroy R."/>
        </authorList>
    </citation>
    <scope>NUCLEOTIDE SEQUENCE</scope>
    <source>
        <strain evidence="2">ChiGjej3B3-7149</strain>
    </source>
</reference>
<dbReference type="AlphaFoldDB" id="A0A9D1DM65"/>
<name>A0A9D1DM65_9FIRM</name>
<reference evidence="2" key="2">
    <citation type="journal article" date="2021" name="PeerJ">
        <title>Extensive microbial diversity within the chicken gut microbiome revealed by metagenomics and culture.</title>
        <authorList>
            <person name="Gilroy R."/>
            <person name="Ravi A."/>
            <person name="Getino M."/>
            <person name="Pursley I."/>
            <person name="Horton D.L."/>
            <person name="Alikhan N.F."/>
            <person name="Baker D."/>
            <person name="Gharbi K."/>
            <person name="Hall N."/>
            <person name="Watson M."/>
            <person name="Adriaenssens E.M."/>
            <person name="Foster-Nyarko E."/>
            <person name="Jarju S."/>
            <person name="Secka A."/>
            <person name="Antonio M."/>
            <person name="Oren A."/>
            <person name="Chaudhuri R.R."/>
            <person name="La Ragione R."/>
            <person name="Hildebrand F."/>
            <person name="Pallen M.J."/>
        </authorList>
    </citation>
    <scope>NUCLEOTIDE SEQUENCE</scope>
    <source>
        <strain evidence="2">ChiGjej3B3-7149</strain>
    </source>
</reference>
<gene>
    <name evidence="2" type="ORF">IAD36_06870</name>
</gene>